<comment type="caution">
    <text evidence="1">The sequence shown here is derived from an EMBL/GenBank/DDBJ whole genome shotgun (WGS) entry which is preliminary data.</text>
</comment>
<reference evidence="2" key="1">
    <citation type="journal article" date="2019" name="Int. J. Syst. Evol. Microbiol.">
        <title>The Global Catalogue of Microorganisms (GCM) 10K type strain sequencing project: providing services to taxonomists for standard genome sequencing and annotation.</title>
        <authorList>
            <consortium name="The Broad Institute Genomics Platform"/>
            <consortium name="The Broad Institute Genome Sequencing Center for Infectious Disease"/>
            <person name="Wu L."/>
            <person name="Ma J."/>
        </authorList>
    </citation>
    <scope>NUCLEOTIDE SEQUENCE [LARGE SCALE GENOMIC DNA]</scope>
    <source>
        <strain evidence="2">KCTC 42739</strain>
    </source>
</reference>
<name>A0ABV7SVQ6_9SPHN</name>
<evidence type="ECO:0000313" key="1">
    <source>
        <dbReference type="EMBL" id="MFC3581084.1"/>
    </source>
</evidence>
<keyword evidence="2" id="KW-1185">Reference proteome</keyword>
<accession>A0ABV7SVQ6</accession>
<dbReference type="RefSeq" id="WP_261295868.1">
    <property type="nucleotide sequence ID" value="NZ_JANQBK010000021.1"/>
</dbReference>
<proteinExistence type="predicted"/>
<dbReference type="InterPro" id="IPR009678">
    <property type="entry name" value="Phage_tail_completion_R"/>
</dbReference>
<evidence type="ECO:0000313" key="2">
    <source>
        <dbReference type="Proteomes" id="UP001595713"/>
    </source>
</evidence>
<dbReference type="Pfam" id="PF06891">
    <property type="entry name" value="P2_Phage_GpR"/>
    <property type="match status" value="1"/>
</dbReference>
<gene>
    <name evidence="1" type="ORF">ACFONA_13010</name>
</gene>
<dbReference type="Proteomes" id="UP001595713">
    <property type="component" value="Unassembled WGS sequence"/>
</dbReference>
<protein>
    <submittedName>
        <fullName evidence="1">Phage tail protein</fullName>
    </submittedName>
</protein>
<sequence length="163" mass="18322">MIKPASLRQLLLSAVPNLQDNPERLLMFIDQGRLAARGTRKLAFEYRYKLNIVVQDYAGAIDDIMVPILAWISEAQPDLLERDEREPFSFDSELMDANSADVSIDIELTEAVLVERKPGGGFDVVHVPEPSRCDAFPGVEETANLWQLLLRDEIEPSVTTIPE</sequence>
<dbReference type="EMBL" id="JBHRXP010000007">
    <property type="protein sequence ID" value="MFC3581084.1"/>
    <property type="molecule type" value="Genomic_DNA"/>
</dbReference>
<organism evidence="1 2">
    <name type="scientific">Sphingomonas hylomeconis</name>
    <dbReference type="NCBI Taxonomy" id="1395958"/>
    <lineage>
        <taxon>Bacteria</taxon>
        <taxon>Pseudomonadati</taxon>
        <taxon>Pseudomonadota</taxon>
        <taxon>Alphaproteobacteria</taxon>
        <taxon>Sphingomonadales</taxon>
        <taxon>Sphingomonadaceae</taxon>
        <taxon>Sphingomonas</taxon>
    </lineage>
</organism>